<sequence>MVQTITQQHVKSFLMAAYPFPFMIINMPDNSADAKVPISRPIKRKKTLRACDYCRVHRIRCEYVAEGKDGCQHCIKYGFECTKVAPVLPVRLVLLQPAGFRDLLGNLYRQDKRKKIAQDGIPEEEEERSQGLEPGYLGPSSLTQLVHSSCVGDNGLEKQMRELGNRYDHHWQSLLGHCEGSGLLVGREEFESTGRKRTARFTFSRLYARLAEELGSITILDSLNDKALQSIITMFPVISASESASVSGKNFPPGNWWQRYNTWSYNSTPPTPIPRVVRLIHCALASLSREVPYKIRHSILTALHEHLNNGESAKLSQTTTLANAQVLILLGMNQDLHSYEESTAMSMMWQRVGTGLRMATELAVHRNVSSKAIPIAQLHRRWRVWGACVATDKWLALRLGQVQTIDLEDCDTPLPFLYPDHFADESEAEGVACFSTIHHLSKLSVLLGRVVRLTSTPFHLERTTDHNLGCWQRDMDTWVEELPQHFAVSTKLKLPQANDLFNLLAVAVEFTFLRAFMLPSPLIPAHITFRPDHARWSNLILRAEMAIDWMTTPIGLFYLDTWAITVYPLVCCIMINLSVYRSIGSLRAAHYLDCGSKIIQDWARAAAEGLPADRSSKRKVADMVAILRASVKDDPSNASIEDILNKLT</sequence>
<keyword evidence="3" id="KW-0238">DNA-binding</keyword>
<dbReference type="SUPFAM" id="SSF57701">
    <property type="entry name" value="Zn2/Cys6 DNA-binding domain"/>
    <property type="match status" value="1"/>
</dbReference>
<dbReference type="InterPro" id="IPR050797">
    <property type="entry name" value="Carb_Metab_Trans_Reg"/>
</dbReference>
<feature type="transmembrane region" description="Helical" evidence="7">
    <location>
        <begin position="565"/>
        <end position="583"/>
    </location>
</feature>
<keyword evidence="7" id="KW-0472">Membrane</keyword>
<keyword evidence="7" id="KW-0812">Transmembrane</keyword>
<keyword evidence="4" id="KW-0804">Transcription</keyword>
<keyword evidence="7" id="KW-1133">Transmembrane helix</keyword>
<dbReference type="InterPro" id="IPR001138">
    <property type="entry name" value="Zn2Cys6_DnaBD"/>
</dbReference>
<dbReference type="GO" id="GO:0008270">
    <property type="term" value="F:zinc ion binding"/>
    <property type="evidence" value="ECO:0007669"/>
    <property type="project" value="InterPro"/>
</dbReference>
<evidence type="ECO:0000259" key="8">
    <source>
        <dbReference type="PROSITE" id="PS50048"/>
    </source>
</evidence>
<evidence type="ECO:0000313" key="10">
    <source>
        <dbReference type="Proteomes" id="UP000199727"/>
    </source>
</evidence>
<dbReference type="InterPro" id="IPR007219">
    <property type="entry name" value="XnlR_reg_dom"/>
</dbReference>
<evidence type="ECO:0000256" key="1">
    <source>
        <dbReference type="ARBA" id="ARBA00022723"/>
    </source>
</evidence>
<evidence type="ECO:0000256" key="7">
    <source>
        <dbReference type="SAM" id="Phobius"/>
    </source>
</evidence>
<evidence type="ECO:0000256" key="6">
    <source>
        <dbReference type="SAM" id="MobiDB-lite"/>
    </source>
</evidence>
<dbReference type="InterPro" id="IPR036864">
    <property type="entry name" value="Zn2-C6_fun-type_DNA-bd_sf"/>
</dbReference>
<dbReference type="Proteomes" id="UP000199727">
    <property type="component" value="Unassembled WGS sequence"/>
</dbReference>
<organism evidence="9 10">
    <name type="scientific">Cryptococcus neoformans Tu259-1</name>
    <dbReference type="NCBI Taxonomy" id="1230072"/>
    <lineage>
        <taxon>Eukaryota</taxon>
        <taxon>Fungi</taxon>
        <taxon>Dikarya</taxon>
        <taxon>Basidiomycota</taxon>
        <taxon>Agaricomycotina</taxon>
        <taxon>Tremellomycetes</taxon>
        <taxon>Tremellales</taxon>
        <taxon>Cryptococcaceae</taxon>
        <taxon>Cryptococcus</taxon>
        <taxon>Cryptococcus neoformans species complex</taxon>
    </lineage>
</organism>
<reference evidence="9 10" key="1">
    <citation type="submission" date="2017-06" db="EMBL/GenBank/DDBJ databases">
        <title>Global population genomics of the pathogenic fungus Cryptococcus neoformans var. grubii.</title>
        <authorList>
            <person name="Cuomo C."/>
            <person name="Litvintseva A."/>
            <person name="Chen Y."/>
            <person name="Young S."/>
            <person name="Zeng Q."/>
            <person name="Chapman S."/>
            <person name="Gujja S."/>
            <person name="Saif S."/>
            <person name="Birren B."/>
        </authorList>
    </citation>
    <scope>NUCLEOTIDE SEQUENCE [LARGE SCALE GENOMIC DNA]</scope>
    <source>
        <strain evidence="9 10">Tu259-1</strain>
    </source>
</reference>
<protein>
    <recommendedName>
        <fullName evidence="8">Zn(2)-C6 fungal-type domain-containing protein</fullName>
    </recommendedName>
</protein>
<dbReference type="PANTHER" id="PTHR31668:SF26">
    <property type="entry name" value="GLUCOSE TRANSPORT TRANSCRIPTION REGULATOR RGT1-RELATED"/>
    <property type="match status" value="1"/>
</dbReference>
<dbReference type="PROSITE" id="PS50048">
    <property type="entry name" value="ZN2_CY6_FUNGAL_2"/>
    <property type="match status" value="1"/>
</dbReference>
<name>A0A854Q872_CRYNE</name>
<dbReference type="Gene3D" id="4.10.240.10">
    <property type="entry name" value="Zn(2)-C6 fungal-type DNA-binding domain"/>
    <property type="match status" value="1"/>
</dbReference>
<dbReference type="EMBL" id="AMKT01000101">
    <property type="protein sequence ID" value="OXG10712.1"/>
    <property type="molecule type" value="Genomic_DNA"/>
</dbReference>
<gene>
    <name evidence="9" type="ORF">C361_06745</name>
</gene>
<comment type="caution">
    <text evidence="9">The sequence shown here is derived from an EMBL/GenBank/DDBJ whole genome shotgun (WGS) entry which is preliminary data.</text>
</comment>
<feature type="domain" description="Zn(2)-C6 fungal-type" evidence="8">
    <location>
        <begin position="50"/>
        <end position="83"/>
    </location>
</feature>
<feature type="region of interest" description="Disordered" evidence="6">
    <location>
        <begin position="115"/>
        <end position="134"/>
    </location>
</feature>
<evidence type="ECO:0000256" key="2">
    <source>
        <dbReference type="ARBA" id="ARBA00023015"/>
    </source>
</evidence>
<evidence type="ECO:0000256" key="4">
    <source>
        <dbReference type="ARBA" id="ARBA00023163"/>
    </source>
</evidence>
<dbReference type="CDD" id="cd00067">
    <property type="entry name" value="GAL4"/>
    <property type="match status" value="1"/>
</dbReference>
<dbReference type="OrthoDB" id="39175at2759"/>
<dbReference type="PANTHER" id="PTHR31668">
    <property type="entry name" value="GLUCOSE TRANSPORT TRANSCRIPTION REGULATOR RGT1-RELATED-RELATED"/>
    <property type="match status" value="1"/>
</dbReference>
<accession>A0A854Q872</accession>
<dbReference type="SMART" id="SM00066">
    <property type="entry name" value="GAL4"/>
    <property type="match status" value="1"/>
</dbReference>
<dbReference type="Pfam" id="PF04082">
    <property type="entry name" value="Fungal_trans"/>
    <property type="match status" value="1"/>
</dbReference>
<evidence type="ECO:0000256" key="5">
    <source>
        <dbReference type="ARBA" id="ARBA00023242"/>
    </source>
</evidence>
<proteinExistence type="predicted"/>
<keyword evidence="2" id="KW-0805">Transcription regulation</keyword>
<evidence type="ECO:0000256" key="3">
    <source>
        <dbReference type="ARBA" id="ARBA00023125"/>
    </source>
</evidence>
<dbReference type="PROSITE" id="PS00463">
    <property type="entry name" value="ZN2_CY6_FUNGAL_1"/>
    <property type="match status" value="1"/>
</dbReference>
<dbReference type="GO" id="GO:0006351">
    <property type="term" value="P:DNA-templated transcription"/>
    <property type="evidence" value="ECO:0007669"/>
    <property type="project" value="InterPro"/>
</dbReference>
<dbReference type="Pfam" id="PF00172">
    <property type="entry name" value="Zn_clus"/>
    <property type="match status" value="1"/>
</dbReference>
<keyword evidence="1" id="KW-0479">Metal-binding</keyword>
<keyword evidence="5" id="KW-0539">Nucleus</keyword>
<dbReference type="CDD" id="cd12148">
    <property type="entry name" value="fungal_TF_MHR"/>
    <property type="match status" value="1"/>
</dbReference>
<dbReference type="SMART" id="SM00906">
    <property type="entry name" value="Fungal_trans"/>
    <property type="match status" value="1"/>
</dbReference>
<evidence type="ECO:0000313" key="9">
    <source>
        <dbReference type="EMBL" id="OXG10712.1"/>
    </source>
</evidence>
<dbReference type="AlphaFoldDB" id="A0A854Q872"/>
<dbReference type="GO" id="GO:0003677">
    <property type="term" value="F:DNA binding"/>
    <property type="evidence" value="ECO:0007669"/>
    <property type="project" value="UniProtKB-KW"/>
</dbReference>
<dbReference type="GO" id="GO:0000981">
    <property type="term" value="F:DNA-binding transcription factor activity, RNA polymerase II-specific"/>
    <property type="evidence" value="ECO:0007669"/>
    <property type="project" value="InterPro"/>
</dbReference>